<dbReference type="HOGENOM" id="CLU_2927306_0_0_1"/>
<protein>
    <submittedName>
        <fullName evidence="2">Uncharacterized protein</fullName>
    </submittedName>
</protein>
<dbReference type="AlphaFoldDB" id="D7UDJ5"/>
<proteinExistence type="predicted"/>
<accession>D7UDJ5</accession>
<organism evidence="2 3">
    <name type="scientific">Vitis vinifera</name>
    <name type="common">Grape</name>
    <dbReference type="NCBI Taxonomy" id="29760"/>
    <lineage>
        <taxon>Eukaryota</taxon>
        <taxon>Viridiplantae</taxon>
        <taxon>Streptophyta</taxon>
        <taxon>Embryophyta</taxon>
        <taxon>Tracheophyta</taxon>
        <taxon>Spermatophyta</taxon>
        <taxon>Magnoliopsida</taxon>
        <taxon>eudicotyledons</taxon>
        <taxon>Gunneridae</taxon>
        <taxon>Pentapetalae</taxon>
        <taxon>rosids</taxon>
        <taxon>Vitales</taxon>
        <taxon>Vitaceae</taxon>
        <taxon>Viteae</taxon>
        <taxon>Vitis</taxon>
    </lineage>
</organism>
<feature type="region of interest" description="Disordered" evidence="1">
    <location>
        <begin position="15"/>
        <end position="61"/>
    </location>
</feature>
<name>D7UDJ5_VITVI</name>
<keyword evidence="3" id="KW-1185">Reference proteome</keyword>
<dbReference type="PaxDb" id="29760-VIT_18s0122g00040.t01"/>
<evidence type="ECO:0000313" key="3">
    <source>
        <dbReference type="Proteomes" id="UP000009183"/>
    </source>
</evidence>
<dbReference type="EMBL" id="FN596759">
    <property type="protein sequence ID" value="CBI40810.3"/>
    <property type="molecule type" value="Genomic_DNA"/>
</dbReference>
<dbReference type="InParanoid" id="D7UDJ5"/>
<sequence>MNFARFKKRSLHQPLPFKGLRELLPPFQTKNSNATKKSTKQEIVNAKESEVKADSFNPPAV</sequence>
<dbReference type="Proteomes" id="UP000009183">
    <property type="component" value="Chromosome 18"/>
</dbReference>
<evidence type="ECO:0000256" key="1">
    <source>
        <dbReference type="SAM" id="MobiDB-lite"/>
    </source>
</evidence>
<gene>
    <name evidence="2" type="ordered locus">VIT_18s0122g00040</name>
</gene>
<evidence type="ECO:0000313" key="2">
    <source>
        <dbReference type="EMBL" id="CBI40810.3"/>
    </source>
</evidence>
<reference evidence="3" key="1">
    <citation type="journal article" date="2007" name="Nature">
        <title>The grapevine genome sequence suggests ancestral hexaploidization in major angiosperm phyla.</title>
        <authorList>
            <consortium name="The French-Italian Public Consortium for Grapevine Genome Characterization."/>
            <person name="Jaillon O."/>
            <person name="Aury J.-M."/>
            <person name="Noel B."/>
            <person name="Policriti A."/>
            <person name="Clepet C."/>
            <person name="Casagrande A."/>
            <person name="Choisne N."/>
            <person name="Aubourg S."/>
            <person name="Vitulo N."/>
            <person name="Jubin C."/>
            <person name="Vezzi A."/>
            <person name="Legeai F."/>
            <person name="Hugueney P."/>
            <person name="Dasilva C."/>
            <person name="Horner D."/>
            <person name="Mica E."/>
            <person name="Jublot D."/>
            <person name="Poulain J."/>
            <person name="Bruyere C."/>
            <person name="Billault A."/>
            <person name="Segurens B."/>
            <person name="Gouyvenoux M."/>
            <person name="Ugarte E."/>
            <person name="Cattonaro F."/>
            <person name="Anthouard V."/>
            <person name="Vico V."/>
            <person name="Del Fabbro C."/>
            <person name="Alaux M."/>
            <person name="Di Gaspero G."/>
            <person name="Dumas V."/>
            <person name="Felice N."/>
            <person name="Paillard S."/>
            <person name="Juman I."/>
            <person name="Moroldo M."/>
            <person name="Scalabrin S."/>
            <person name="Canaguier A."/>
            <person name="Le Clainche I."/>
            <person name="Malacrida G."/>
            <person name="Durand E."/>
            <person name="Pesole G."/>
            <person name="Laucou V."/>
            <person name="Chatelet P."/>
            <person name="Merdinoglu D."/>
            <person name="Delledonne M."/>
            <person name="Pezzotti M."/>
            <person name="Lecharny A."/>
            <person name="Scarpelli C."/>
            <person name="Artiguenave F."/>
            <person name="Pe M.E."/>
            <person name="Valle G."/>
            <person name="Morgante M."/>
            <person name="Caboche M."/>
            <person name="Adam-Blondon A.-F."/>
            <person name="Weissenbach J."/>
            <person name="Quetier F."/>
            <person name="Wincker P."/>
        </authorList>
    </citation>
    <scope>NUCLEOTIDE SEQUENCE [LARGE SCALE GENOMIC DNA]</scope>
    <source>
        <strain evidence="3">cv. Pinot noir / PN40024</strain>
    </source>
</reference>